<dbReference type="Proteomes" id="UP000299102">
    <property type="component" value="Unassembled WGS sequence"/>
</dbReference>
<reference evidence="1 2" key="1">
    <citation type="journal article" date="2019" name="Commun. Biol.">
        <title>The bagworm genome reveals a unique fibroin gene that provides high tensile strength.</title>
        <authorList>
            <person name="Kono N."/>
            <person name="Nakamura H."/>
            <person name="Ohtoshi R."/>
            <person name="Tomita M."/>
            <person name="Numata K."/>
            <person name="Arakawa K."/>
        </authorList>
    </citation>
    <scope>NUCLEOTIDE SEQUENCE [LARGE SCALE GENOMIC DNA]</scope>
</reference>
<accession>A0A4C1WQ28</accession>
<dbReference type="AlphaFoldDB" id="A0A4C1WQ28"/>
<organism evidence="1 2">
    <name type="scientific">Eumeta variegata</name>
    <name type="common">Bagworm moth</name>
    <name type="synonym">Eumeta japonica</name>
    <dbReference type="NCBI Taxonomy" id="151549"/>
    <lineage>
        <taxon>Eukaryota</taxon>
        <taxon>Metazoa</taxon>
        <taxon>Ecdysozoa</taxon>
        <taxon>Arthropoda</taxon>
        <taxon>Hexapoda</taxon>
        <taxon>Insecta</taxon>
        <taxon>Pterygota</taxon>
        <taxon>Neoptera</taxon>
        <taxon>Endopterygota</taxon>
        <taxon>Lepidoptera</taxon>
        <taxon>Glossata</taxon>
        <taxon>Ditrysia</taxon>
        <taxon>Tineoidea</taxon>
        <taxon>Psychidae</taxon>
        <taxon>Oiketicinae</taxon>
        <taxon>Eumeta</taxon>
    </lineage>
</organism>
<protein>
    <submittedName>
        <fullName evidence="1">Uncharacterized protein</fullName>
    </submittedName>
</protein>
<evidence type="ECO:0000313" key="1">
    <source>
        <dbReference type="EMBL" id="GBP52439.1"/>
    </source>
</evidence>
<sequence length="141" mass="15762">MVPQGIKVKTGNTSGDGSAVKNAAFGYEAPHSLQCADIRVSQTVSALRLITFSRHRRRSPTPRHSVYLFPQRLRERETITAEEALQAFRCCISRNPKTAKTIQIGLETHTWGADGAVRQIDLEQLRLKLTPQLVPQCTRPL</sequence>
<proteinExistence type="predicted"/>
<evidence type="ECO:0000313" key="2">
    <source>
        <dbReference type="Proteomes" id="UP000299102"/>
    </source>
</evidence>
<gene>
    <name evidence="1" type="ORF">EVAR_39898_1</name>
</gene>
<name>A0A4C1WQ28_EUMVA</name>
<keyword evidence="2" id="KW-1185">Reference proteome</keyword>
<dbReference type="EMBL" id="BGZK01000603">
    <property type="protein sequence ID" value="GBP52439.1"/>
    <property type="molecule type" value="Genomic_DNA"/>
</dbReference>
<comment type="caution">
    <text evidence="1">The sequence shown here is derived from an EMBL/GenBank/DDBJ whole genome shotgun (WGS) entry which is preliminary data.</text>
</comment>